<dbReference type="OrthoDB" id="2428374at2"/>
<organism evidence="2 3">
    <name type="scientific">Planococcus massiliensis</name>
    <dbReference type="NCBI Taxonomy" id="1499687"/>
    <lineage>
        <taxon>Bacteria</taxon>
        <taxon>Bacillati</taxon>
        <taxon>Bacillota</taxon>
        <taxon>Bacilli</taxon>
        <taxon>Bacillales</taxon>
        <taxon>Caryophanaceae</taxon>
        <taxon>Planococcus</taxon>
    </lineage>
</organism>
<feature type="region of interest" description="Disordered" evidence="1">
    <location>
        <begin position="36"/>
        <end position="72"/>
    </location>
</feature>
<dbReference type="STRING" id="1499687.BN1080_02744"/>
<reference evidence="2 3" key="1">
    <citation type="submission" date="2014-09" db="EMBL/GenBank/DDBJ databases">
        <authorList>
            <person name="Urmite Genomes Urmite Genomes"/>
        </authorList>
    </citation>
    <scope>NUCLEOTIDE SEQUENCE [LARGE SCALE GENOMIC DNA]</scope>
    <source>
        <strain evidence="2 3">ES2</strain>
    </source>
</reference>
<feature type="region of interest" description="Disordered" evidence="1">
    <location>
        <begin position="1"/>
        <end position="23"/>
    </location>
</feature>
<sequence length="72" mass="7911">MTRKGTAGRTPEQHNGAPDSAIDQVIKKTKEVFDGENDAVNYDDLKGQDEKEAAKEYSKKVADDPSTDSPRD</sequence>
<evidence type="ECO:0000313" key="3">
    <source>
        <dbReference type="Proteomes" id="UP000043699"/>
    </source>
</evidence>
<dbReference type="EMBL" id="CCXS01000001">
    <property type="protein sequence ID" value="CEG23740.1"/>
    <property type="molecule type" value="Genomic_DNA"/>
</dbReference>
<accession>A0A098EPL1</accession>
<feature type="compositionally biased region" description="Basic and acidic residues" evidence="1">
    <location>
        <begin position="43"/>
        <end position="72"/>
    </location>
</feature>
<name>A0A098EPL1_9BACL</name>
<evidence type="ECO:0000313" key="2">
    <source>
        <dbReference type="EMBL" id="CEG23740.1"/>
    </source>
</evidence>
<protein>
    <submittedName>
        <fullName evidence="2">Uncharacterized protein</fullName>
    </submittedName>
</protein>
<evidence type="ECO:0000256" key="1">
    <source>
        <dbReference type="SAM" id="MobiDB-lite"/>
    </source>
</evidence>
<dbReference type="Proteomes" id="UP000043699">
    <property type="component" value="Unassembled WGS sequence"/>
</dbReference>
<dbReference type="RefSeq" id="WP_052652669.1">
    <property type="nucleotide sequence ID" value="NZ_CCXS01000001.1"/>
</dbReference>
<proteinExistence type="predicted"/>
<dbReference type="AlphaFoldDB" id="A0A098EPL1"/>
<keyword evidence="3" id="KW-1185">Reference proteome</keyword>
<gene>
    <name evidence="2" type="ORF">BN1080_02744</name>
</gene>